<name>D6GS08_FILAD</name>
<dbReference type="GO" id="GO:0015109">
    <property type="term" value="F:chromate transmembrane transporter activity"/>
    <property type="evidence" value="ECO:0007669"/>
    <property type="project" value="InterPro"/>
</dbReference>
<protein>
    <submittedName>
        <fullName evidence="8">Chromate transport protein</fullName>
    </submittedName>
</protein>
<evidence type="ECO:0000313" key="8">
    <source>
        <dbReference type="EMBL" id="EFE28449.1"/>
    </source>
</evidence>
<reference evidence="9" key="1">
    <citation type="submission" date="2010-12" db="EMBL/GenBank/DDBJ databases">
        <title>The genome sequence of Filifactor alocis strain ATCC 35896.</title>
        <authorList>
            <consortium name="The Broad Institute Genome Sequencing Platform"/>
            <person name="Ward D."/>
            <person name="Earl A."/>
            <person name="Feldgarden M."/>
            <person name="Young S.K."/>
            <person name="Gargeya S."/>
            <person name="Zeng Q."/>
            <person name="Alvarado L."/>
            <person name="Berlin A."/>
            <person name="Bochicchio J."/>
            <person name="Chapman S.B."/>
            <person name="Chen Z."/>
            <person name="Freedman E."/>
            <person name="Gellesch M."/>
            <person name="Goldberg J."/>
            <person name="Griggs A."/>
            <person name="Gujja S."/>
            <person name="Heilman E."/>
            <person name="Heiman D."/>
            <person name="Howarth C."/>
            <person name="Mehta T."/>
            <person name="Neiman D."/>
            <person name="Pearson M."/>
            <person name="Roberts A."/>
            <person name="Saif S."/>
            <person name="Shea T."/>
            <person name="Shenoy N."/>
            <person name="Sisk P."/>
            <person name="Stolte C."/>
            <person name="Sykes S."/>
            <person name="White J."/>
            <person name="Yandava C."/>
            <person name="Izard J."/>
            <person name="Blanton J.M."/>
            <person name="Baranova O.V."/>
            <person name="Tanner A.C."/>
            <person name="Dewhirst F.E."/>
            <person name="Haas B."/>
            <person name="Nusbaum C."/>
            <person name="Birren B."/>
        </authorList>
    </citation>
    <scope>NUCLEOTIDE SEQUENCE [LARGE SCALE GENOMIC DNA]</scope>
    <source>
        <strain evidence="9">ATCC 35896 / D40 B5</strain>
    </source>
</reference>
<dbReference type="AlphaFoldDB" id="D6GS08"/>
<dbReference type="eggNOG" id="COG2059">
    <property type="taxonomic scope" value="Bacteria"/>
</dbReference>
<dbReference type="GO" id="GO:0005886">
    <property type="term" value="C:plasma membrane"/>
    <property type="evidence" value="ECO:0007669"/>
    <property type="project" value="UniProtKB-SubCell"/>
</dbReference>
<keyword evidence="3" id="KW-1003">Cell membrane</keyword>
<evidence type="ECO:0000256" key="5">
    <source>
        <dbReference type="ARBA" id="ARBA00022989"/>
    </source>
</evidence>
<comment type="similarity">
    <text evidence="2">Belongs to the chromate ion transporter (CHR) (TC 2.A.51) family.</text>
</comment>
<dbReference type="EMBL" id="CP002390">
    <property type="protein sequence ID" value="EFE28449.1"/>
    <property type="molecule type" value="Genomic_DNA"/>
</dbReference>
<sequence>MRWWSVKDLKLYLEIFFSFFKIGMATIGGGYAMIPIIQDEIVNRKRWILEEEFIDILSVAQTTPGPIAVNTSVFVGYQTSGMIGAIMAVLGCVLPSFCIISIIATFFVKIKDNIYVNSAMMGVKPAVVALIFSSAIKIYQTSKLQYSTIPFIVIVIFLICVLKITPILLILFGILAGLVSCRKSEGK</sequence>
<feature type="transmembrane region" description="Helical" evidence="7">
    <location>
        <begin position="151"/>
        <end position="179"/>
    </location>
</feature>
<dbReference type="STRING" id="546269.HMPREF0389_00364"/>
<keyword evidence="4 7" id="KW-0812">Transmembrane</keyword>
<evidence type="ECO:0000256" key="4">
    <source>
        <dbReference type="ARBA" id="ARBA00022692"/>
    </source>
</evidence>
<comment type="subcellular location">
    <subcellularLocation>
        <location evidence="1">Cell membrane</location>
        <topology evidence="1">Multi-pass membrane protein</topology>
    </subcellularLocation>
</comment>
<dbReference type="Pfam" id="PF02417">
    <property type="entry name" value="Chromate_transp"/>
    <property type="match status" value="1"/>
</dbReference>
<dbReference type="KEGG" id="faa:HMPREF0389_00364"/>
<feature type="transmembrane region" description="Helical" evidence="7">
    <location>
        <begin position="82"/>
        <end position="107"/>
    </location>
</feature>
<feature type="transmembrane region" description="Helical" evidence="7">
    <location>
        <begin position="12"/>
        <end position="37"/>
    </location>
</feature>
<evidence type="ECO:0000313" key="9">
    <source>
        <dbReference type="Proteomes" id="UP000007468"/>
    </source>
</evidence>
<organism evidence="8 9">
    <name type="scientific">Filifactor alocis (strain ATCC 35896 / CCUG 47790 / D40 B5)</name>
    <name type="common">Fusobacterium alocis</name>
    <dbReference type="NCBI Taxonomy" id="546269"/>
    <lineage>
        <taxon>Bacteria</taxon>
        <taxon>Bacillati</taxon>
        <taxon>Bacillota</taxon>
        <taxon>Clostridia</taxon>
        <taxon>Peptostreptococcales</taxon>
        <taxon>Filifactoraceae</taxon>
        <taxon>Filifactor</taxon>
    </lineage>
</organism>
<evidence type="ECO:0000256" key="3">
    <source>
        <dbReference type="ARBA" id="ARBA00022475"/>
    </source>
</evidence>
<dbReference type="InterPro" id="IPR052518">
    <property type="entry name" value="CHR_Transporter"/>
</dbReference>
<keyword evidence="6 7" id="KW-0472">Membrane</keyword>
<keyword evidence="5 7" id="KW-1133">Transmembrane helix</keyword>
<dbReference type="PANTHER" id="PTHR43663:SF2">
    <property type="entry name" value="CHROMATE TRANSPORT PROTEIN-RELATED"/>
    <property type="match status" value="1"/>
</dbReference>
<keyword evidence="9" id="KW-1185">Reference proteome</keyword>
<dbReference type="InterPro" id="IPR003370">
    <property type="entry name" value="Chromate_transpt"/>
</dbReference>
<dbReference type="PANTHER" id="PTHR43663">
    <property type="entry name" value="CHROMATE TRANSPORT PROTEIN-RELATED"/>
    <property type="match status" value="1"/>
</dbReference>
<evidence type="ECO:0000256" key="2">
    <source>
        <dbReference type="ARBA" id="ARBA00005262"/>
    </source>
</evidence>
<dbReference type="Proteomes" id="UP000007468">
    <property type="component" value="Chromosome"/>
</dbReference>
<feature type="transmembrane region" description="Helical" evidence="7">
    <location>
        <begin position="119"/>
        <end position="139"/>
    </location>
</feature>
<evidence type="ECO:0000256" key="6">
    <source>
        <dbReference type="ARBA" id="ARBA00023136"/>
    </source>
</evidence>
<gene>
    <name evidence="8" type="ordered locus">HMPREF0389_00364</name>
</gene>
<proteinExistence type="inferred from homology"/>
<evidence type="ECO:0000256" key="7">
    <source>
        <dbReference type="SAM" id="Phobius"/>
    </source>
</evidence>
<accession>D6GS08</accession>
<dbReference type="PATRIC" id="fig|546269.5.peg.290"/>
<evidence type="ECO:0000256" key="1">
    <source>
        <dbReference type="ARBA" id="ARBA00004651"/>
    </source>
</evidence>